<keyword evidence="1" id="KW-0812">Transmembrane</keyword>
<feature type="transmembrane region" description="Helical" evidence="1">
    <location>
        <begin position="255"/>
        <end position="273"/>
    </location>
</feature>
<evidence type="ECO:0000313" key="2">
    <source>
        <dbReference type="EMBL" id="MDR9898731.1"/>
    </source>
</evidence>
<dbReference type="Proteomes" id="UP000667802">
    <property type="component" value="Unassembled WGS sequence"/>
</dbReference>
<name>A0AAP5M828_9CYAN</name>
<keyword evidence="3" id="KW-1185">Reference proteome</keyword>
<feature type="transmembrane region" description="Helical" evidence="1">
    <location>
        <begin position="335"/>
        <end position="352"/>
    </location>
</feature>
<feature type="transmembrane region" description="Helical" evidence="1">
    <location>
        <begin position="358"/>
        <end position="378"/>
    </location>
</feature>
<dbReference type="RefSeq" id="WP_208340005.1">
    <property type="nucleotide sequence ID" value="NZ_CAWQFN010000587.1"/>
</dbReference>
<feature type="transmembrane region" description="Helical" evidence="1">
    <location>
        <begin position="219"/>
        <end position="235"/>
    </location>
</feature>
<feature type="transmembrane region" description="Helical" evidence="1">
    <location>
        <begin position="186"/>
        <end position="212"/>
    </location>
</feature>
<feature type="transmembrane region" description="Helical" evidence="1">
    <location>
        <begin position="28"/>
        <end position="56"/>
    </location>
</feature>
<feature type="transmembrane region" description="Helical" evidence="1">
    <location>
        <begin position="68"/>
        <end position="88"/>
    </location>
</feature>
<keyword evidence="1" id="KW-1133">Transmembrane helix</keyword>
<organism evidence="2 3">
    <name type="scientific">Aetokthonos hydrillicola Thurmond2011</name>
    <dbReference type="NCBI Taxonomy" id="2712845"/>
    <lineage>
        <taxon>Bacteria</taxon>
        <taxon>Bacillati</taxon>
        <taxon>Cyanobacteriota</taxon>
        <taxon>Cyanophyceae</taxon>
        <taxon>Nostocales</taxon>
        <taxon>Hapalosiphonaceae</taxon>
        <taxon>Aetokthonos</taxon>
    </lineage>
</organism>
<keyword evidence="1" id="KW-0472">Membrane</keyword>
<gene>
    <name evidence="2" type="ORF">G7B40_029850</name>
</gene>
<reference evidence="3" key="1">
    <citation type="journal article" date="2021" name="Science">
        <title>Hunting the eagle killer: A cyanobacterial neurotoxin causes vacuolar myelinopathy.</title>
        <authorList>
            <person name="Breinlinger S."/>
            <person name="Phillips T.J."/>
            <person name="Haram B.N."/>
            <person name="Mares J."/>
            <person name="Martinez Yerena J.A."/>
            <person name="Hrouzek P."/>
            <person name="Sobotka R."/>
            <person name="Henderson W.M."/>
            <person name="Schmieder P."/>
            <person name="Williams S.M."/>
            <person name="Lauderdale J.D."/>
            <person name="Wilde H.D."/>
            <person name="Gerrin W."/>
            <person name="Kust A."/>
            <person name="Washington J.W."/>
            <person name="Wagner C."/>
            <person name="Geier B."/>
            <person name="Liebeke M."/>
            <person name="Enke H."/>
            <person name="Niedermeyer T.H.J."/>
            <person name="Wilde S.B."/>
        </authorList>
    </citation>
    <scope>NUCLEOTIDE SEQUENCE [LARGE SCALE GENOMIC DNA]</scope>
    <source>
        <strain evidence="3">Thurmond2011</strain>
    </source>
</reference>
<evidence type="ECO:0000313" key="3">
    <source>
        <dbReference type="Proteomes" id="UP000667802"/>
    </source>
</evidence>
<protein>
    <submittedName>
        <fullName evidence="2">EpsG family protein</fullName>
    </submittedName>
</protein>
<sequence>MLVEFVLEKNKIHSIHKFFSLFGDFKKFILIFGLAIWTIIPLVGVVFLLAYCQINISQNQIRGNQKPVFNIFIILIVLFTITTHIASFQPFNDTITYLDIYDSLRKETGLTISDIKMEPVSFILPKYLSPLIGSSKLSFLFIQSLTMNTAFTVFPMLFMPAFYPLIILINVTTQGYYFQLFWMRQIYSWIFIIPAIYVDNFVIACIFIYVGYWTHKSSLIYIFGILPGLFKYKFINALNPLKFVYKYFNNRFGVIISFGVILLFSSVIMKSLLDFTVSVSSFDGSVSQKIDTYGGGGDDGSSFGDKIKNQVRPIFDYIIISIFILKSDIRKINRIHIRWITTFFLLLLLYFGSLTYGFNLRITSIFFCIPGFFYMITLSSEKRDGSYDTFILLWSIVFRMIYFFSSMIKPEGSESYLIFWNGQPLTTPITEHFYLFYQFVLNLIN</sequence>
<feature type="transmembrane region" description="Helical" evidence="1">
    <location>
        <begin position="390"/>
        <end position="408"/>
    </location>
</feature>
<accession>A0AAP5M828</accession>
<dbReference type="AlphaFoldDB" id="A0AAP5M828"/>
<proteinExistence type="predicted"/>
<comment type="caution">
    <text evidence="2">The sequence shown here is derived from an EMBL/GenBank/DDBJ whole genome shotgun (WGS) entry which is preliminary data.</text>
</comment>
<evidence type="ECO:0000256" key="1">
    <source>
        <dbReference type="SAM" id="Phobius"/>
    </source>
</evidence>
<dbReference type="EMBL" id="JAALHA020000019">
    <property type="protein sequence ID" value="MDR9898731.1"/>
    <property type="molecule type" value="Genomic_DNA"/>
</dbReference>